<sequence length="500" mass="51980">MSTAQRAPHSGAVMLDESLLHEVQRTLAASGITDCAAFVLVELNEGGLRTAVVDSSTGASLVERGDGKLGPRMLDLSMADHLVRSGRVERPASFEWATELIDLMPDIRARLAVTDGAFAMGARHVAMFRVSRRDYYAGLQPHLLAAQSLWQAVALNSAPPVGALVFMPEHEQWPGLFPTLSHLAPIPAVALRDPGPAAEVPAIGARRRRDDESPDAPVPAAPSLDTSVPAAPPLDTSALVEPMAPLPEPVPASPMPSPPPPAPVPVAAVPAAPPGPFTAPVPPPIEVLPAPSGHRGHAVQQGDDSLVPGGRMPTGTFLPDPSPYALVGATGEQDVYRSGDLGERTPATVQENRDVMHSPGPRHYTPPAHQVRATTDGSGADHRRVLVGVAAVIGAAVVGGLIVGLSWLGGDGDSERPAAAAQGMVAQTSTVPVSPAPTSRPPLDTRSAQAPLLRYTPPPPTVAQQQTAQRSAPTRRAAPPPPRRRSIPNPIPGLPPILLP</sequence>
<reference evidence="3 4" key="1">
    <citation type="submission" date="2022-10" db="EMBL/GenBank/DDBJ databases">
        <title>The complete genomes of actinobacterial strains from the NBC collection.</title>
        <authorList>
            <person name="Joergensen T.S."/>
            <person name="Alvarez Arevalo M."/>
            <person name="Sterndorff E.B."/>
            <person name="Faurdal D."/>
            <person name="Vuksanovic O."/>
            <person name="Mourched A.-S."/>
            <person name="Charusanti P."/>
            <person name="Shaw S."/>
            <person name="Blin K."/>
            <person name="Weber T."/>
        </authorList>
    </citation>
    <scope>NUCLEOTIDE SEQUENCE [LARGE SCALE GENOMIC DNA]</scope>
    <source>
        <strain evidence="3 4">NBC_00319</strain>
    </source>
</reference>
<accession>A0AAU4K7S4</accession>
<gene>
    <name evidence="3" type="ORF">OG579_10290</name>
</gene>
<evidence type="ECO:0000313" key="3">
    <source>
        <dbReference type="EMBL" id="WUM22120.1"/>
    </source>
</evidence>
<feature type="compositionally biased region" description="Pro residues" evidence="1">
    <location>
        <begin position="489"/>
        <end position="500"/>
    </location>
</feature>
<name>A0AAU4K7S4_9NOCA</name>
<keyword evidence="2" id="KW-0812">Transmembrane</keyword>
<dbReference type="EMBL" id="CP108021">
    <property type="protein sequence ID" value="WUM22120.1"/>
    <property type="molecule type" value="Genomic_DNA"/>
</dbReference>
<protein>
    <submittedName>
        <fullName evidence="3">Uncharacterized protein</fullName>
    </submittedName>
</protein>
<feature type="region of interest" description="Disordered" evidence="1">
    <location>
        <begin position="415"/>
        <end position="500"/>
    </location>
</feature>
<proteinExistence type="predicted"/>
<keyword evidence="4" id="KW-1185">Reference proteome</keyword>
<dbReference type="KEGG" id="whr:OG579_10290"/>
<dbReference type="RefSeq" id="WP_328859053.1">
    <property type="nucleotide sequence ID" value="NZ_CP108021.1"/>
</dbReference>
<feature type="region of interest" description="Disordered" evidence="1">
    <location>
        <begin position="204"/>
        <end position="261"/>
    </location>
</feature>
<dbReference type="Proteomes" id="UP001432128">
    <property type="component" value="Chromosome"/>
</dbReference>
<dbReference type="PRINTS" id="PR01217">
    <property type="entry name" value="PRICHEXTENSN"/>
</dbReference>
<feature type="compositionally biased region" description="Pro residues" evidence="1">
    <location>
        <begin position="244"/>
        <end position="261"/>
    </location>
</feature>
<feature type="compositionally biased region" description="Low complexity" evidence="1">
    <location>
        <begin position="462"/>
        <end position="477"/>
    </location>
</feature>
<evidence type="ECO:0000313" key="4">
    <source>
        <dbReference type="Proteomes" id="UP001432128"/>
    </source>
</evidence>
<organism evidence="3 4">
    <name type="scientific">Williamsia herbipolensis</name>
    <dbReference type="NCBI Taxonomy" id="1603258"/>
    <lineage>
        <taxon>Bacteria</taxon>
        <taxon>Bacillati</taxon>
        <taxon>Actinomycetota</taxon>
        <taxon>Actinomycetes</taxon>
        <taxon>Mycobacteriales</taxon>
        <taxon>Nocardiaceae</taxon>
        <taxon>Williamsia</taxon>
    </lineage>
</organism>
<evidence type="ECO:0000256" key="1">
    <source>
        <dbReference type="SAM" id="MobiDB-lite"/>
    </source>
</evidence>
<keyword evidence="2" id="KW-1133">Transmembrane helix</keyword>
<feature type="transmembrane region" description="Helical" evidence="2">
    <location>
        <begin position="385"/>
        <end position="408"/>
    </location>
</feature>
<feature type="region of interest" description="Disordered" evidence="1">
    <location>
        <begin position="353"/>
        <end position="377"/>
    </location>
</feature>
<evidence type="ECO:0000256" key="2">
    <source>
        <dbReference type="SAM" id="Phobius"/>
    </source>
</evidence>
<keyword evidence="2" id="KW-0472">Membrane</keyword>
<dbReference type="AlphaFoldDB" id="A0AAU4K7S4"/>